<dbReference type="GO" id="GO:0004413">
    <property type="term" value="F:homoserine kinase activity"/>
    <property type="evidence" value="ECO:0007669"/>
    <property type="project" value="UniProtKB-UniRule"/>
</dbReference>
<evidence type="ECO:0000256" key="1">
    <source>
        <dbReference type="ARBA" id="ARBA00022605"/>
    </source>
</evidence>
<evidence type="ECO:0000256" key="7">
    <source>
        <dbReference type="ARBA" id="ARBA00038240"/>
    </source>
</evidence>
<dbReference type="UniPathway" id="UPA00050">
    <property type="reaction ID" value="UER00064"/>
</dbReference>
<dbReference type="InterPro" id="IPR002575">
    <property type="entry name" value="Aminoglycoside_PTrfase"/>
</dbReference>
<comment type="caution">
    <text evidence="11">The sequence shown here is derived from an EMBL/GenBank/DDBJ whole genome shotgun (WGS) entry which is preliminary data.</text>
</comment>
<evidence type="ECO:0000256" key="3">
    <source>
        <dbReference type="ARBA" id="ARBA00022697"/>
    </source>
</evidence>
<evidence type="ECO:0000313" key="11">
    <source>
        <dbReference type="EMBL" id="RCS23371.1"/>
    </source>
</evidence>
<comment type="pathway">
    <text evidence="8">Amino-acid biosynthesis; L-threonine biosynthesis; L-threonine from L-aspartate: step 4/5.</text>
</comment>
<protein>
    <recommendedName>
        <fullName evidence="8 9">Homoserine kinase</fullName>
        <shortName evidence="8">HK</shortName>
        <shortName evidence="8">HSK</shortName>
        <ecNumber evidence="8 9">2.7.1.39</ecNumber>
    </recommendedName>
</protein>
<reference evidence="11 12" key="1">
    <citation type="submission" date="2018-07" db="EMBL/GenBank/DDBJ databases">
        <title>The draft genome of Phyllobacterium salinisoli.</title>
        <authorList>
            <person name="Liu L."/>
            <person name="Li L."/>
            <person name="Zhang X."/>
            <person name="Liang L."/>
        </authorList>
    </citation>
    <scope>NUCLEOTIDE SEQUENCE [LARGE SCALE GENOMIC DNA]</scope>
    <source>
        <strain evidence="11 12">LLAN61</strain>
    </source>
</reference>
<dbReference type="RefSeq" id="WP_114440986.1">
    <property type="nucleotide sequence ID" value="NZ_QOZG01000005.1"/>
</dbReference>
<gene>
    <name evidence="8" type="primary">thrB</name>
    <name evidence="11" type="ORF">DUT91_13890</name>
</gene>
<evidence type="ECO:0000256" key="2">
    <source>
        <dbReference type="ARBA" id="ARBA00022679"/>
    </source>
</evidence>
<keyword evidence="5 8" id="KW-0418">Kinase</keyword>
<dbReference type="PANTHER" id="PTHR21064">
    <property type="entry name" value="AMINOGLYCOSIDE PHOSPHOTRANSFERASE DOMAIN-CONTAINING PROTEIN-RELATED"/>
    <property type="match status" value="1"/>
</dbReference>
<dbReference type="NCBIfam" id="NF003558">
    <property type="entry name" value="PRK05231.1"/>
    <property type="match status" value="1"/>
</dbReference>
<name>A0A368K2C6_9HYPH</name>
<evidence type="ECO:0000256" key="5">
    <source>
        <dbReference type="ARBA" id="ARBA00022777"/>
    </source>
</evidence>
<dbReference type="AlphaFoldDB" id="A0A368K2C6"/>
<evidence type="ECO:0000256" key="6">
    <source>
        <dbReference type="ARBA" id="ARBA00022840"/>
    </source>
</evidence>
<dbReference type="EMBL" id="QOZG01000005">
    <property type="protein sequence ID" value="RCS23371.1"/>
    <property type="molecule type" value="Genomic_DNA"/>
</dbReference>
<keyword evidence="4 8" id="KW-0547">Nucleotide-binding</keyword>
<dbReference type="GO" id="GO:0005524">
    <property type="term" value="F:ATP binding"/>
    <property type="evidence" value="ECO:0007669"/>
    <property type="project" value="UniProtKB-KW"/>
</dbReference>
<dbReference type="NCBIfam" id="TIGR00938">
    <property type="entry name" value="thrB_alt"/>
    <property type="match status" value="1"/>
</dbReference>
<comment type="similarity">
    <text evidence="7 8">Belongs to the pseudomonas-type ThrB family.</text>
</comment>
<dbReference type="HAMAP" id="MF_00301">
    <property type="entry name" value="Homoser_kinase_2"/>
    <property type="match status" value="1"/>
</dbReference>
<dbReference type="OrthoDB" id="9777460at2"/>
<dbReference type="InterPro" id="IPR005280">
    <property type="entry name" value="Homoserine_kinase_II"/>
</dbReference>
<dbReference type="InterPro" id="IPR050249">
    <property type="entry name" value="Pseudomonas-type_ThrB"/>
</dbReference>
<dbReference type="PANTHER" id="PTHR21064:SF6">
    <property type="entry name" value="AMINOGLYCOSIDE PHOSPHOTRANSFERASE DOMAIN-CONTAINING PROTEIN"/>
    <property type="match status" value="1"/>
</dbReference>
<dbReference type="Gene3D" id="3.90.1200.10">
    <property type="match status" value="1"/>
</dbReference>
<dbReference type="GO" id="GO:0009088">
    <property type="term" value="P:threonine biosynthetic process"/>
    <property type="evidence" value="ECO:0007669"/>
    <property type="project" value="UniProtKB-UniRule"/>
</dbReference>
<keyword evidence="2 8" id="KW-0808">Transferase</keyword>
<dbReference type="CDD" id="cd05153">
    <property type="entry name" value="HomoserineK_II"/>
    <property type="match status" value="1"/>
</dbReference>
<keyword evidence="1 8" id="KW-0028">Amino-acid biosynthesis</keyword>
<evidence type="ECO:0000256" key="4">
    <source>
        <dbReference type="ARBA" id="ARBA00022741"/>
    </source>
</evidence>
<dbReference type="EC" id="2.7.1.39" evidence="8 9"/>
<evidence type="ECO:0000313" key="12">
    <source>
        <dbReference type="Proteomes" id="UP000253420"/>
    </source>
</evidence>
<feature type="domain" description="Aminoglycoside phosphotransferase" evidence="10">
    <location>
        <begin position="27"/>
        <end position="257"/>
    </location>
</feature>
<proteinExistence type="inferred from homology"/>
<dbReference type="SUPFAM" id="SSF56112">
    <property type="entry name" value="Protein kinase-like (PK-like)"/>
    <property type="match status" value="1"/>
</dbReference>
<accession>A0A368K2C6</accession>
<sequence>MAVYTDINEIELAAFLAEYDIGGLLSYKGIAEGVENSNYLLRTDKGTFILTLYEKRVDRTDLPFFLGLMQHLAQKGLDCPLPVHQKNGAMIGELAGRPAAIITFLEGMWMRRPTVAHCHAVGEALARMHLAGLDFPMRRENALSVSGWRPLWDHAKARADEVEKGLAAETEADLAFLEARWPADLPTGVIHADLFPDNVFFLGSRLSGLIDFYFACTDLLAYDVAVCLNAWCFEKDFSFNLTKGTALLRGYTSVRPLSAEEAQALPILARGAALRFMLTRLFDWLTVADGSFVVKKDPMEYVRRMRFHRQIHSPAEYGLVEQVQEKCEAVFRRDLRS</sequence>
<keyword evidence="3 8" id="KW-0791">Threonine biosynthesis</keyword>
<evidence type="ECO:0000259" key="10">
    <source>
        <dbReference type="Pfam" id="PF01636"/>
    </source>
</evidence>
<keyword evidence="6 8" id="KW-0067">ATP-binding</keyword>
<dbReference type="Proteomes" id="UP000253420">
    <property type="component" value="Unassembled WGS sequence"/>
</dbReference>
<dbReference type="Pfam" id="PF01636">
    <property type="entry name" value="APH"/>
    <property type="match status" value="1"/>
</dbReference>
<dbReference type="Gene3D" id="3.30.200.20">
    <property type="entry name" value="Phosphorylase Kinase, domain 1"/>
    <property type="match status" value="1"/>
</dbReference>
<dbReference type="InterPro" id="IPR011009">
    <property type="entry name" value="Kinase-like_dom_sf"/>
</dbReference>
<keyword evidence="12" id="KW-1185">Reference proteome</keyword>
<comment type="catalytic activity">
    <reaction evidence="8">
        <text>L-homoserine + ATP = O-phospho-L-homoserine + ADP + H(+)</text>
        <dbReference type="Rhea" id="RHEA:13985"/>
        <dbReference type="ChEBI" id="CHEBI:15378"/>
        <dbReference type="ChEBI" id="CHEBI:30616"/>
        <dbReference type="ChEBI" id="CHEBI:57476"/>
        <dbReference type="ChEBI" id="CHEBI:57590"/>
        <dbReference type="ChEBI" id="CHEBI:456216"/>
        <dbReference type="EC" id="2.7.1.39"/>
    </reaction>
</comment>
<evidence type="ECO:0000256" key="9">
    <source>
        <dbReference type="NCBIfam" id="TIGR00938"/>
    </source>
</evidence>
<organism evidence="11 12">
    <name type="scientific">Phyllobacterium salinisoli</name>
    <dbReference type="NCBI Taxonomy" id="1899321"/>
    <lineage>
        <taxon>Bacteria</taxon>
        <taxon>Pseudomonadati</taxon>
        <taxon>Pseudomonadota</taxon>
        <taxon>Alphaproteobacteria</taxon>
        <taxon>Hyphomicrobiales</taxon>
        <taxon>Phyllobacteriaceae</taxon>
        <taxon>Phyllobacterium</taxon>
    </lineage>
</organism>
<evidence type="ECO:0000256" key="8">
    <source>
        <dbReference type="HAMAP-Rule" id="MF_00301"/>
    </source>
</evidence>